<dbReference type="OMA" id="ADGFVWQ"/>
<keyword evidence="1" id="KW-0732">Signal</keyword>
<dbReference type="EMBL" id="LSRL02000255">
    <property type="protein sequence ID" value="TDG42252.1"/>
    <property type="molecule type" value="Genomic_DNA"/>
</dbReference>
<dbReference type="Proteomes" id="UP000295192">
    <property type="component" value="Unassembled WGS sequence"/>
</dbReference>
<dbReference type="AlphaFoldDB" id="A0A484B1V1"/>
<evidence type="ECO:0000313" key="2">
    <source>
        <dbReference type="EMBL" id="TDG42252.1"/>
    </source>
</evidence>
<feature type="chain" id="PRO_5047118173" evidence="1">
    <location>
        <begin position="32"/>
        <end position="128"/>
    </location>
</feature>
<proteinExistence type="predicted"/>
<sequence>MDSWKMRHLIQVIPWLLLLLGLVSLGKVTQCYHPYYLNTSTKKCEKFKAIASKLGDLKPTILVKDQCADGFVWQKAVLSCVLPCPKAGCDHREVDAPPNVEKRCPLSHYLDKKTNKCEHITKWRKKKH</sequence>
<name>A0A484B1V1_DRONA</name>
<accession>A0A484B1V1</accession>
<protein>
    <submittedName>
        <fullName evidence="2">Uncharacterized protein</fullName>
    </submittedName>
</protein>
<evidence type="ECO:0000256" key="1">
    <source>
        <dbReference type="SAM" id="SignalP"/>
    </source>
</evidence>
<gene>
    <name evidence="2" type="ORF">AWZ03_011311</name>
</gene>
<organism evidence="2 3">
    <name type="scientific">Drosophila navojoa</name>
    <name type="common">Fruit fly</name>
    <dbReference type="NCBI Taxonomy" id="7232"/>
    <lineage>
        <taxon>Eukaryota</taxon>
        <taxon>Metazoa</taxon>
        <taxon>Ecdysozoa</taxon>
        <taxon>Arthropoda</taxon>
        <taxon>Hexapoda</taxon>
        <taxon>Insecta</taxon>
        <taxon>Pterygota</taxon>
        <taxon>Neoptera</taxon>
        <taxon>Endopterygota</taxon>
        <taxon>Diptera</taxon>
        <taxon>Brachycera</taxon>
        <taxon>Muscomorpha</taxon>
        <taxon>Ephydroidea</taxon>
        <taxon>Drosophilidae</taxon>
        <taxon>Drosophila</taxon>
    </lineage>
</organism>
<comment type="caution">
    <text evidence="2">The sequence shown here is derived from an EMBL/GenBank/DDBJ whole genome shotgun (WGS) entry which is preliminary data.</text>
</comment>
<feature type="signal peptide" evidence="1">
    <location>
        <begin position="1"/>
        <end position="31"/>
    </location>
</feature>
<evidence type="ECO:0000313" key="3">
    <source>
        <dbReference type="Proteomes" id="UP000295192"/>
    </source>
</evidence>
<keyword evidence="3" id="KW-1185">Reference proteome</keyword>
<reference evidence="2 3" key="1">
    <citation type="journal article" date="2019" name="J. Hered.">
        <title>An Improved Genome Assembly for Drosophila navojoa, the Basal Species in the mojavensis Cluster.</title>
        <authorList>
            <person name="Vanderlinde T."/>
            <person name="Dupim E.G."/>
            <person name="Nazario-Yepiz N.O."/>
            <person name="Carvalho A.B."/>
        </authorList>
    </citation>
    <scope>NUCLEOTIDE SEQUENCE [LARGE SCALE GENOMIC DNA]</scope>
    <source>
        <strain evidence="2">Navoj_Jal97</strain>
        <tissue evidence="2">Whole organism</tissue>
    </source>
</reference>